<organism evidence="1">
    <name type="scientific">marine sediment metagenome</name>
    <dbReference type="NCBI Taxonomy" id="412755"/>
    <lineage>
        <taxon>unclassified sequences</taxon>
        <taxon>metagenomes</taxon>
        <taxon>ecological metagenomes</taxon>
    </lineage>
</organism>
<gene>
    <name evidence="1" type="ORF">LCGC14_0751110</name>
</gene>
<comment type="caution">
    <text evidence="1">The sequence shown here is derived from an EMBL/GenBank/DDBJ whole genome shotgun (WGS) entry which is preliminary data.</text>
</comment>
<reference evidence="1" key="1">
    <citation type="journal article" date="2015" name="Nature">
        <title>Complex archaea that bridge the gap between prokaryotes and eukaryotes.</title>
        <authorList>
            <person name="Spang A."/>
            <person name="Saw J.H."/>
            <person name="Jorgensen S.L."/>
            <person name="Zaremba-Niedzwiedzka K."/>
            <person name="Martijn J."/>
            <person name="Lind A.E."/>
            <person name="van Eijk R."/>
            <person name="Schleper C."/>
            <person name="Guy L."/>
            <person name="Ettema T.J."/>
        </authorList>
    </citation>
    <scope>NUCLEOTIDE SEQUENCE</scope>
</reference>
<accession>A0A0F9SP09</accession>
<name>A0A0F9SP09_9ZZZZ</name>
<proteinExistence type="predicted"/>
<dbReference type="AlphaFoldDB" id="A0A0F9SP09"/>
<evidence type="ECO:0000313" key="1">
    <source>
        <dbReference type="EMBL" id="KKN38686.1"/>
    </source>
</evidence>
<dbReference type="EMBL" id="LAZR01001811">
    <property type="protein sequence ID" value="KKN38686.1"/>
    <property type="molecule type" value="Genomic_DNA"/>
</dbReference>
<protein>
    <submittedName>
        <fullName evidence="1">Uncharacterized protein</fullName>
    </submittedName>
</protein>
<sequence length="188" mass="20665">MSKNSEDLVAELERAFSGGGNTKALRVLLNSLSGVPVVGGGFSATAGAWSEKEQNEFNKMLVAFSKITDERVTNIEKSLVDSRNHAHVLAGFITFNPNKSEFIDSSEISSLTDNGVSDFTINFTRPFNNYIFNYYGSSQVVINQVKETENGMRVVFEEPCPDKVTFVFYEPQPNNASQPTPKSGAAEF</sequence>